<dbReference type="STRING" id="109376.A0A0D3ECA3"/>
<dbReference type="InterPro" id="IPR012337">
    <property type="entry name" value="RNaseH-like_sf"/>
</dbReference>
<reference evidence="3" key="2">
    <citation type="submission" date="2015-03" db="UniProtKB">
        <authorList>
            <consortium name="EnsemblPlants"/>
        </authorList>
    </citation>
    <scope>IDENTIFICATION</scope>
</reference>
<evidence type="ECO:0000259" key="2">
    <source>
        <dbReference type="SMART" id="SM00597"/>
    </source>
</evidence>
<dbReference type="Gramene" id="Bo9g134720.1">
    <property type="protein sequence ID" value="Bo9g134720.1"/>
    <property type="gene ID" value="Bo9g134720"/>
</dbReference>
<dbReference type="SMART" id="SM00597">
    <property type="entry name" value="ZnF_TTF"/>
    <property type="match status" value="1"/>
</dbReference>
<evidence type="ECO:0000313" key="4">
    <source>
        <dbReference type="Proteomes" id="UP000032141"/>
    </source>
</evidence>
<dbReference type="PANTHER" id="PTHR45749:SF26">
    <property type="entry name" value="ZINC FINGER MYM-TYPE PROTEIN 1-LIKE"/>
    <property type="match status" value="1"/>
</dbReference>
<feature type="domain" description="TTF-type" evidence="2">
    <location>
        <begin position="36"/>
        <end position="131"/>
    </location>
</feature>
<protein>
    <recommendedName>
        <fullName evidence="2">TTF-type domain-containing protein</fullName>
    </recommendedName>
</protein>
<feature type="transmembrane region" description="Helical" evidence="1">
    <location>
        <begin position="343"/>
        <end position="362"/>
    </location>
</feature>
<accession>A0A0D3ECA3</accession>
<sequence length="559" mass="64209">MNYPANQRDEVRRRYLTKGPCQPYGHKFKQILISGSTRRFNPAWFDQYGSWLEYSISKESAFCLYCYLFKDEVRKQGGSDAFVKEGFSSWNKPDRLLTHMGKPPNSTHIIAAQMCEDLMNQNQSIVHALFKQDDKVKSEYRIRLNASINASRFLLRQGLPFRGHTEKEEAVNKGNFLELVKYTGEQNDAISKVILNNAPGNNQMISPVIQKDIVHSFAEEVRQAILEEIGHGVFGLLVDESADVSHKEQIGVVLRFVDKRGAIKERFIGVVHVKETSSLALKSAIDDLFARYGISIKNVRGQGNDGASNMRVLEYIQDEGVEDVKKHQAYGLLKYFHIFDCVFYLHLMLLILGFTANLSLVLQQKDQDILNAVSLVESTKRELQKLRDDGWELLMAKVASFCKIHDAEILIMEEDFVDRRRPRKRTNITNMHHYKVNCFCTVLDLQIQESNDRFTESSFKNVENLGDLSCLMVKTQKHIAHPLVYRLLKLVLTLPVATASVERCFSAMKLVKTAARNRIGDQFLSDCMVCFIEKELFDSISNEKVIERFQKMNERRVVL</sequence>
<organism evidence="3 4">
    <name type="scientific">Brassica oleracea var. oleracea</name>
    <dbReference type="NCBI Taxonomy" id="109376"/>
    <lineage>
        <taxon>Eukaryota</taxon>
        <taxon>Viridiplantae</taxon>
        <taxon>Streptophyta</taxon>
        <taxon>Embryophyta</taxon>
        <taxon>Tracheophyta</taxon>
        <taxon>Spermatophyta</taxon>
        <taxon>Magnoliopsida</taxon>
        <taxon>eudicotyledons</taxon>
        <taxon>Gunneridae</taxon>
        <taxon>Pentapetalae</taxon>
        <taxon>rosids</taxon>
        <taxon>malvids</taxon>
        <taxon>Brassicales</taxon>
        <taxon>Brassicaceae</taxon>
        <taxon>Brassiceae</taxon>
        <taxon>Brassica</taxon>
    </lineage>
</organism>
<dbReference type="InterPro" id="IPR025398">
    <property type="entry name" value="DUF4371"/>
</dbReference>
<proteinExistence type="predicted"/>
<evidence type="ECO:0000313" key="3">
    <source>
        <dbReference type="EnsemblPlants" id="Bo9g134720.1"/>
    </source>
</evidence>
<dbReference type="HOGENOM" id="CLU_006175_5_3_1"/>
<evidence type="ECO:0000256" key="1">
    <source>
        <dbReference type="SAM" id="Phobius"/>
    </source>
</evidence>
<dbReference type="OMA" id="WFEINAF"/>
<dbReference type="SUPFAM" id="SSF53098">
    <property type="entry name" value="Ribonuclease H-like"/>
    <property type="match status" value="1"/>
</dbReference>
<dbReference type="Pfam" id="PF05699">
    <property type="entry name" value="Dimer_Tnp_hAT"/>
    <property type="match status" value="1"/>
</dbReference>
<dbReference type="EnsemblPlants" id="Bo9g134720.1">
    <property type="protein sequence ID" value="Bo9g134720.1"/>
    <property type="gene ID" value="Bo9g134720"/>
</dbReference>
<keyword evidence="1" id="KW-0472">Membrane</keyword>
<dbReference type="InterPro" id="IPR008906">
    <property type="entry name" value="HATC_C_dom"/>
</dbReference>
<keyword evidence="1" id="KW-1133">Transmembrane helix</keyword>
<dbReference type="AlphaFoldDB" id="A0A0D3ECA3"/>
<dbReference type="eggNOG" id="ENOG502QSU3">
    <property type="taxonomic scope" value="Eukaryota"/>
</dbReference>
<dbReference type="PANTHER" id="PTHR45749">
    <property type="match status" value="1"/>
</dbReference>
<dbReference type="Pfam" id="PF14291">
    <property type="entry name" value="DUF4371"/>
    <property type="match status" value="1"/>
</dbReference>
<name>A0A0D3ECA3_BRAOL</name>
<keyword evidence="1" id="KW-0812">Transmembrane</keyword>
<dbReference type="GO" id="GO:0046983">
    <property type="term" value="F:protein dimerization activity"/>
    <property type="evidence" value="ECO:0007669"/>
    <property type="project" value="InterPro"/>
</dbReference>
<dbReference type="InterPro" id="IPR006580">
    <property type="entry name" value="Znf_TTF"/>
</dbReference>
<reference evidence="3 4" key="1">
    <citation type="journal article" date="2014" name="Genome Biol.">
        <title>Transcriptome and methylome profiling reveals relics of genome dominance in the mesopolyploid Brassica oleracea.</title>
        <authorList>
            <person name="Parkin I.A."/>
            <person name="Koh C."/>
            <person name="Tang H."/>
            <person name="Robinson S.J."/>
            <person name="Kagale S."/>
            <person name="Clarke W.E."/>
            <person name="Town C.D."/>
            <person name="Nixon J."/>
            <person name="Krishnakumar V."/>
            <person name="Bidwell S.L."/>
            <person name="Denoeud F."/>
            <person name="Belcram H."/>
            <person name="Links M.G."/>
            <person name="Just J."/>
            <person name="Clarke C."/>
            <person name="Bender T."/>
            <person name="Huebert T."/>
            <person name="Mason A.S."/>
            <person name="Pires J.C."/>
            <person name="Barker G."/>
            <person name="Moore J."/>
            <person name="Walley P.G."/>
            <person name="Manoli S."/>
            <person name="Batley J."/>
            <person name="Edwards D."/>
            <person name="Nelson M.N."/>
            <person name="Wang X."/>
            <person name="Paterson A.H."/>
            <person name="King G."/>
            <person name="Bancroft I."/>
            <person name="Chalhoub B."/>
            <person name="Sharpe A.G."/>
        </authorList>
    </citation>
    <scope>NUCLEOTIDE SEQUENCE</scope>
    <source>
        <strain evidence="3 4">cv. TO1000</strain>
    </source>
</reference>
<dbReference type="Proteomes" id="UP000032141">
    <property type="component" value="Chromosome C9"/>
</dbReference>
<keyword evidence="4" id="KW-1185">Reference proteome</keyword>